<dbReference type="Pfam" id="PF00931">
    <property type="entry name" value="NB-ARC"/>
    <property type="match status" value="1"/>
</dbReference>
<dbReference type="EMBL" id="NBSK02000008">
    <property type="protein sequence ID" value="KAJ0191062.1"/>
    <property type="molecule type" value="Genomic_DNA"/>
</dbReference>
<dbReference type="InterPro" id="IPR044974">
    <property type="entry name" value="Disease_R_plants"/>
</dbReference>
<gene>
    <name evidence="2" type="ORF">LSAT_V11C800407980</name>
</gene>
<protein>
    <recommendedName>
        <fullName evidence="1">TIR domain-containing protein</fullName>
    </recommendedName>
</protein>
<organism evidence="2 3">
    <name type="scientific">Lactuca sativa</name>
    <name type="common">Garden lettuce</name>
    <dbReference type="NCBI Taxonomy" id="4236"/>
    <lineage>
        <taxon>Eukaryota</taxon>
        <taxon>Viridiplantae</taxon>
        <taxon>Streptophyta</taxon>
        <taxon>Embryophyta</taxon>
        <taxon>Tracheophyta</taxon>
        <taxon>Spermatophyta</taxon>
        <taxon>Magnoliopsida</taxon>
        <taxon>eudicotyledons</taxon>
        <taxon>Gunneridae</taxon>
        <taxon>Pentapetalae</taxon>
        <taxon>asterids</taxon>
        <taxon>campanulids</taxon>
        <taxon>Asterales</taxon>
        <taxon>Asteraceae</taxon>
        <taxon>Cichorioideae</taxon>
        <taxon>Cichorieae</taxon>
        <taxon>Lactucinae</taxon>
        <taxon>Lactuca</taxon>
    </lineage>
</organism>
<dbReference type="PANTHER" id="PTHR11017">
    <property type="entry name" value="LEUCINE-RICH REPEAT-CONTAINING PROTEIN"/>
    <property type="match status" value="1"/>
</dbReference>
<dbReference type="PRINTS" id="PR00364">
    <property type="entry name" value="DISEASERSIST"/>
</dbReference>
<sequence>MDTRKTFVDHLYSALNQQGINTYKDDVTLPRGESVGLSLKEAIKESRIAIIIFSKNYANSSWCLDELAHIMEFKDIRGQTGMPIFYDVVPSALRKQKRICKEASVKHELENKKKVESWRKALMEASNISGWEIKHIADGNPSADKNLIGIAAHMHKFISCLKIGLVGVVMIGIWGVGGGGKTTLASSVYDIISSKFDDFCFVENLRKESSKYCLVNLQEKVLSSVLKEKQVCVILGRSCYRYRTVLIVLDDANHLDQLNVFAGSQDWFGEGSRIITSRDEHSFIEHRVDVIHKIVLIDNDEVIQLFRMHGLKPIEKRLLVRDERAMVLVAVWIFHRVRSINMWTQKALIIIWDGKFDMHDLTNFMGRYTDRGMLVQEK</sequence>
<dbReference type="InterPro" id="IPR000157">
    <property type="entry name" value="TIR_dom"/>
</dbReference>
<dbReference type="GO" id="GO:0006952">
    <property type="term" value="P:defense response"/>
    <property type="evidence" value="ECO:0007669"/>
    <property type="project" value="InterPro"/>
</dbReference>
<dbReference type="Gene3D" id="3.40.50.300">
    <property type="entry name" value="P-loop containing nucleotide triphosphate hydrolases"/>
    <property type="match status" value="1"/>
</dbReference>
<dbReference type="GO" id="GO:0043531">
    <property type="term" value="F:ADP binding"/>
    <property type="evidence" value="ECO:0007669"/>
    <property type="project" value="InterPro"/>
</dbReference>
<dbReference type="Gene3D" id="3.40.50.10140">
    <property type="entry name" value="Toll/interleukin-1 receptor homology (TIR) domain"/>
    <property type="match status" value="1"/>
</dbReference>
<dbReference type="GO" id="GO:0007165">
    <property type="term" value="P:signal transduction"/>
    <property type="evidence" value="ECO:0007669"/>
    <property type="project" value="InterPro"/>
</dbReference>
<dbReference type="InterPro" id="IPR027417">
    <property type="entry name" value="P-loop_NTPase"/>
</dbReference>
<dbReference type="InterPro" id="IPR002182">
    <property type="entry name" value="NB-ARC"/>
</dbReference>
<proteinExistence type="predicted"/>
<feature type="domain" description="TIR" evidence="1">
    <location>
        <begin position="1"/>
        <end position="126"/>
    </location>
</feature>
<dbReference type="PANTHER" id="PTHR11017:SF271">
    <property type="entry name" value="DISEASE RESISTANCE PROTEIN (TIR-NBS-LRR CLASS) FAMILY"/>
    <property type="match status" value="1"/>
</dbReference>
<dbReference type="AlphaFoldDB" id="A0A9R1UNR4"/>
<dbReference type="SUPFAM" id="SSF52540">
    <property type="entry name" value="P-loop containing nucleoside triphosphate hydrolases"/>
    <property type="match status" value="1"/>
</dbReference>
<dbReference type="SMART" id="SM00255">
    <property type="entry name" value="TIR"/>
    <property type="match status" value="1"/>
</dbReference>
<reference evidence="2 3" key="1">
    <citation type="journal article" date="2017" name="Nat. Commun.">
        <title>Genome assembly with in vitro proximity ligation data and whole-genome triplication in lettuce.</title>
        <authorList>
            <person name="Reyes-Chin-Wo S."/>
            <person name="Wang Z."/>
            <person name="Yang X."/>
            <person name="Kozik A."/>
            <person name="Arikit S."/>
            <person name="Song C."/>
            <person name="Xia L."/>
            <person name="Froenicke L."/>
            <person name="Lavelle D.O."/>
            <person name="Truco M.J."/>
            <person name="Xia R."/>
            <person name="Zhu S."/>
            <person name="Xu C."/>
            <person name="Xu H."/>
            <person name="Xu X."/>
            <person name="Cox K."/>
            <person name="Korf I."/>
            <person name="Meyers B.C."/>
            <person name="Michelmore R.W."/>
        </authorList>
    </citation>
    <scope>NUCLEOTIDE SEQUENCE [LARGE SCALE GENOMIC DNA]</scope>
    <source>
        <strain evidence="3">cv. Salinas</strain>
        <tissue evidence="2">Seedlings</tissue>
    </source>
</reference>
<accession>A0A9R1UNR4</accession>
<dbReference type="Proteomes" id="UP000235145">
    <property type="component" value="Unassembled WGS sequence"/>
</dbReference>
<evidence type="ECO:0000259" key="1">
    <source>
        <dbReference type="PROSITE" id="PS50104"/>
    </source>
</evidence>
<comment type="caution">
    <text evidence="2">The sequence shown here is derived from an EMBL/GenBank/DDBJ whole genome shotgun (WGS) entry which is preliminary data.</text>
</comment>
<name>A0A9R1UNR4_LACSA</name>
<keyword evidence="3" id="KW-1185">Reference proteome</keyword>
<evidence type="ECO:0000313" key="2">
    <source>
        <dbReference type="EMBL" id="KAJ0191062.1"/>
    </source>
</evidence>
<dbReference type="InterPro" id="IPR035897">
    <property type="entry name" value="Toll_tir_struct_dom_sf"/>
</dbReference>
<dbReference type="Pfam" id="PF01582">
    <property type="entry name" value="TIR"/>
    <property type="match status" value="1"/>
</dbReference>
<evidence type="ECO:0000313" key="3">
    <source>
        <dbReference type="Proteomes" id="UP000235145"/>
    </source>
</evidence>
<dbReference type="PROSITE" id="PS50104">
    <property type="entry name" value="TIR"/>
    <property type="match status" value="1"/>
</dbReference>
<dbReference type="SUPFAM" id="SSF52200">
    <property type="entry name" value="Toll/Interleukin receptor TIR domain"/>
    <property type="match status" value="1"/>
</dbReference>